<protein>
    <recommendedName>
        <fullName evidence="1">Aminoglycoside phosphotransferase domain-containing protein</fullName>
    </recommendedName>
</protein>
<dbReference type="STRING" id="1306947.J120_03560"/>
<accession>A0A0D2I2E0</accession>
<dbReference type="SUPFAM" id="SSF56112">
    <property type="entry name" value="Protein kinase-like (PK-like)"/>
    <property type="match status" value="1"/>
</dbReference>
<organism evidence="2 3">
    <name type="scientific">candidate division TM6 bacterium JCVI TM6SC1</name>
    <dbReference type="NCBI Taxonomy" id="1306947"/>
    <lineage>
        <taxon>Bacteria</taxon>
        <taxon>Candidatus Babelota</taxon>
        <taxon>Vermiphilus</taxon>
    </lineage>
</organism>
<dbReference type="Pfam" id="PF01636">
    <property type="entry name" value="APH"/>
    <property type="match status" value="1"/>
</dbReference>
<reference evidence="2 3" key="1">
    <citation type="journal article" date="2013" name="Proc. Natl. Acad. Sci. U.S.A.">
        <title>Candidate phylum TM6 genome recovered from a hospital sink biofilm provides genomic insights into this uncultivated phylum.</title>
        <authorList>
            <person name="McLean J.S."/>
            <person name="Lombardo M.J."/>
            <person name="Badger J.H."/>
            <person name="Edlund A."/>
            <person name="Novotny M."/>
            <person name="Yee-Greenbaum J."/>
            <person name="Vyahhi N."/>
            <person name="Hall A.P."/>
            <person name="Yang Y."/>
            <person name="Dupont C.L."/>
            <person name="Ziegler M.G."/>
            <person name="Chitsaz H."/>
            <person name="Allen A.E."/>
            <person name="Yooseph S."/>
            <person name="Tesler G."/>
            <person name="Pevzner P.A."/>
            <person name="Friedman R.M."/>
            <person name="Nealson K.H."/>
            <person name="Venter J.C."/>
            <person name="Lasken R.S."/>
        </authorList>
    </citation>
    <scope>NUCLEOTIDE SEQUENCE [LARGE SCALE GENOMIC DNA]</scope>
    <source>
        <strain evidence="2 3">TM6SC1</strain>
    </source>
</reference>
<dbReference type="eggNOG" id="COG3173">
    <property type="taxonomic scope" value="Bacteria"/>
</dbReference>
<dbReference type="AlphaFoldDB" id="A0A0D2I2E0"/>
<dbReference type="InterPro" id="IPR002575">
    <property type="entry name" value="Aminoglycoside_PTrfase"/>
</dbReference>
<dbReference type="Proteomes" id="UP000032214">
    <property type="component" value="Unassembled WGS sequence"/>
</dbReference>
<dbReference type="InterPro" id="IPR011009">
    <property type="entry name" value="Kinase-like_dom_sf"/>
</dbReference>
<evidence type="ECO:0000313" key="3">
    <source>
        <dbReference type="Proteomes" id="UP000032214"/>
    </source>
</evidence>
<feature type="domain" description="Aminoglycoside phosphotransferase" evidence="1">
    <location>
        <begin position="23"/>
        <end position="235"/>
    </location>
</feature>
<dbReference type="Gene3D" id="3.90.1200.10">
    <property type="match status" value="1"/>
</dbReference>
<gene>
    <name evidence="2" type="ORF">J120_03560</name>
</gene>
<evidence type="ECO:0000313" key="2">
    <source>
        <dbReference type="EMBL" id="KIX85345.1"/>
    </source>
</evidence>
<evidence type="ECO:0000259" key="1">
    <source>
        <dbReference type="Pfam" id="PF01636"/>
    </source>
</evidence>
<comment type="caution">
    <text evidence="2">The sequence shown here is derived from an EMBL/GenBank/DDBJ whole genome shotgun (WGS) entry which is preliminary data.</text>
</comment>
<sequence>MQSYEEMIHIVVLKQFQQVPLDIHRIPIGISNEVYNVKLKDQEVIIRLSTETKFLRGSSKHIPELNKLDIHVPQILAQDYSKKLIPLAYQIQTKILGLDLGLVIEKLTKEQLKKLAHEVVAIFNKIKTITPIDNKYGLVWGQDENDLSDSWTERMNLWIDESIARGQSTGIINDTITQQLKDIYRVYKPYFDSVKPVTYFGDISSKNVMISDGKLSGLVDLDGLTQGDPLEAIGRIKIAWYGTSYGTFYTNAVMDEMQLDKDQRKIVTLYALLNQASLLCENGILFNQNTCTAIDRSQEKRDKEIINMLVAELRL</sequence>
<name>A0A0D2I2E0_9BACT</name>
<keyword evidence="3" id="KW-1185">Reference proteome</keyword>
<proteinExistence type="predicted"/>
<dbReference type="EMBL" id="ARQD01000002">
    <property type="protein sequence ID" value="KIX85345.1"/>
    <property type="molecule type" value="Genomic_DNA"/>
</dbReference>